<dbReference type="Proteomes" id="UP001165962">
    <property type="component" value="Unassembled WGS sequence"/>
</dbReference>
<evidence type="ECO:0000256" key="1">
    <source>
        <dbReference type="SAM" id="Phobius"/>
    </source>
</evidence>
<comment type="caution">
    <text evidence="2">The sequence shown here is derived from an EMBL/GenBank/DDBJ whole genome shotgun (WGS) entry which is preliminary data.</text>
</comment>
<evidence type="ECO:0000313" key="2">
    <source>
        <dbReference type="EMBL" id="NHN33354.1"/>
    </source>
</evidence>
<feature type="transmembrane region" description="Helical" evidence="1">
    <location>
        <begin position="269"/>
        <end position="287"/>
    </location>
</feature>
<keyword evidence="1" id="KW-1133">Transmembrane helix</keyword>
<keyword evidence="1" id="KW-0812">Transmembrane</keyword>
<keyword evidence="1" id="KW-0472">Membrane</keyword>
<feature type="transmembrane region" description="Helical" evidence="1">
    <location>
        <begin position="307"/>
        <end position="327"/>
    </location>
</feature>
<accession>A0ABX0JGH7</accession>
<dbReference type="EMBL" id="JAAOIW010000011">
    <property type="protein sequence ID" value="NHN33354.1"/>
    <property type="molecule type" value="Genomic_DNA"/>
</dbReference>
<evidence type="ECO:0000313" key="3">
    <source>
        <dbReference type="Proteomes" id="UP001165962"/>
    </source>
</evidence>
<name>A0ABX0JGH7_9BACL</name>
<feature type="transmembrane region" description="Helical" evidence="1">
    <location>
        <begin position="75"/>
        <end position="95"/>
    </location>
</feature>
<gene>
    <name evidence="2" type="ORF">G9U52_26435</name>
</gene>
<proteinExistence type="predicted"/>
<organism evidence="2 3">
    <name type="scientific">Paenibacillus agricola</name>
    <dbReference type="NCBI Taxonomy" id="2716264"/>
    <lineage>
        <taxon>Bacteria</taxon>
        <taxon>Bacillati</taxon>
        <taxon>Bacillota</taxon>
        <taxon>Bacilli</taxon>
        <taxon>Bacillales</taxon>
        <taxon>Paenibacillaceae</taxon>
        <taxon>Paenibacillus</taxon>
    </lineage>
</organism>
<reference evidence="2" key="1">
    <citation type="submission" date="2020-03" db="EMBL/GenBank/DDBJ databases">
        <title>Draft sequencing of Paenibacilllus sp. S3N08.</title>
        <authorList>
            <person name="Kim D.-U."/>
        </authorList>
    </citation>
    <scope>NUCLEOTIDE SEQUENCE</scope>
    <source>
        <strain evidence="2">S3N08</strain>
    </source>
</reference>
<keyword evidence="3" id="KW-1185">Reference proteome</keyword>
<protein>
    <recommendedName>
        <fullName evidence="4">Type II secretion system protein GspF domain-containing protein</fullName>
    </recommendedName>
</protein>
<dbReference type="RefSeq" id="WP_166153650.1">
    <property type="nucleotide sequence ID" value="NZ_JAAOIW010000011.1"/>
</dbReference>
<sequence length="334" mass="38619">MLFILVGGVGCGIHFFIQGSKLHQIQEEIDHRFSENGFGRSSPQNNEKYFEKSWYRVVALDLNALIMLSASATRLTLIFIFTTSIVMGITCGIWVQNNYFKAGSSLLPFSGLSYIIPVLIIFAVMLLPFIFLRAFVQRRRAKLSHQFLNYVEEFERKYLQKYDLYPTMMELTDVLHTGPLKSMTFRVAQAMQRKQESRLIFELDVFEHQVGSIFATTFFIMYREAYGLDHKGSGRREAKKISMGLRSLIEQMHGYLRVSHQDKPKKKEIVQVGFFAFPLLYGAYYFALRMMGEEGTRKFMFESVIGSTLFIGGVFFGFMAIVVNLIISRRKFDL</sequence>
<evidence type="ECO:0008006" key="4">
    <source>
        <dbReference type="Google" id="ProtNLM"/>
    </source>
</evidence>
<feature type="transmembrane region" description="Helical" evidence="1">
    <location>
        <begin position="115"/>
        <end position="136"/>
    </location>
</feature>